<protein>
    <submittedName>
        <fullName evidence="1">Uncharacterized protein</fullName>
    </submittedName>
</protein>
<comment type="caution">
    <text evidence="1">The sequence shown here is derived from an EMBL/GenBank/DDBJ whole genome shotgun (WGS) entry which is preliminary data.</text>
</comment>
<accession>A0ACB8QFT1</accession>
<organism evidence="1 2">
    <name type="scientific">Vararia minispora EC-137</name>
    <dbReference type="NCBI Taxonomy" id="1314806"/>
    <lineage>
        <taxon>Eukaryota</taxon>
        <taxon>Fungi</taxon>
        <taxon>Dikarya</taxon>
        <taxon>Basidiomycota</taxon>
        <taxon>Agaricomycotina</taxon>
        <taxon>Agaricomycetes</taxon>
        <taxon>Russulales</taxon>
        <taxon>Lachnocladiaceae</taxon>
        <taxon>Vararia</taxon>
    </lineage>
</organism>
<name>A0ACB8QFT1_9AGAM</name>
<dbReference type="EMBL" id="MU273637">
    <property type="protein sequence ID" value="KAI0030156.1"/>
    <property type="molecule type" value="Genomic_DNA"/>
</dbReference>
<dbReference type="Proteomes" id="UP000814128">
    <property type="component" value="Unassembled WGS sequence"/>
</dbReference>
<sequence length="167" mass="19734">MTTEQRVADDERRRIGRERLAERKLARNRGRDGERRDWAHERRAQVWYDPRRPEWCSSAFVCGRQIDGANDGSEREIARDRYDTIGAEEARAPRLEVSIAEMVERAPVRVRKARRRVEAEGIEDGFSVWGLEDVEEMWEEVGKEAWGELEWEDEDDWGELLKDEDDT</sequence>
<evidence type="ECO:0000313" key="2">
    <source>
        <dbReference type="Proteomes" id="UP000814128"/>
    </source>
</evidence>
<evidence type="ECO:0000313" key="1">
    <source>
        <dbReference type="EMBL" id="KAI0030156.1"/>
    </source>
</evidence>
<proteinExistence type="predicted"/>
<keyword evidence="2" id="KW-1185">Reference proteome</keyword>
<reference evidence="1" key="2">
    <citation type="journal article" date="2022" name="New Phytol.">
        <title>Evolutionary transition to the ectomycorrhizal habit in the genomes of a hyperdiverse lineage of mushroom-forming fungi.</title>
        <authorList>
            <person name="Looney B."/>
            <person name="Miyauchi S."/>
            <person name="Morin E."/>
            <person name="Drula E."/>
            <person name="Courty P.E."/>
            <person name="Kohler A."/>
            <person name="Kuo A."/>
            <person name="LaButti K."/>
            <person name="Pangilinan J."/>
            <person name="Lipzen A."/>
            <person name="Riley R."/>
            <person name="Andreopoulos W."/>
            <person name="He G."/>
            <person name="Johnson J."/>
            <person name="Nolan M."/>
            <person name="Tritt A."/>
            <person name="Barry K.W."/>
            <person name="Grigoriev I.V."/>
            <person name="Nagy L.G."/>
            <person name="Hibbett D."/>
            <person name="Henrissat B."/>
            <person name="Matheny P.B."/>
            <person name="Labbe J."/>
            <person name="Martin F.M."/>
        </authorList>
    </citation>
    <scope>NUCLEOTIDE SEQUENCE</scope>
    <source>
        <strain evidence="1">EC-137</strain>
    </source>
</reference>
<reference evidence="1" key="1">
    <citation type="submission" date="2021-02" db="EMBL/GenBank/DDBJ databases">
        <authorList>
            <consortium name="DOE Joint Genome Institute"/>
            <person name="Ahrendt S."/>
            <person name="Looney B.P."/>
            <person name="Miyauchi S."/>
            <person name="Morin E."/>
            <person name="Drula E."/>
            <person name="Courty P.E."/>
            <person name="Chicoki N."/>
            <person name="Fauchery L."/>
            <person name="Kohler A."/>
            <person name="Kuo A."/>
            <person name="Labutti K."/>
            <person name="Pangilinan J."/>
            <person name="Lipzen A."/>
            <person name="Riley R."/>
            <person name="Andreopoulos W."/>
            <person name="He G."/>
            <person name="Johnson J."/>
            <person name="Barry K.W."/>
            <person name="Grigoriev I.V."/>
            <person name="Nagy L."/>
            <person name="Hibbett D."/>
            <person name="Henrissat B."/>
            <person name="Matheny P.B."/>
            <person name="Labbe J."/>
            <person name="Martin F."/>
        </authorList>
    </citation>
    <scope>NUCLEOTIDE SEQUENCE</scope>
    <source>
        <strain evidence="1">EC-137</strain>
    </source>
</reference>
<gene>
    <name evidence="1" type="ORF">K488DRAFT_88049</name>
</gene>